<dbReference type="InterPro" id="IPR000644">
    <property type="entry name" value="CBS_dom"/>
</dbReference>
<gene>
    <name evidence="3" type="ORF">Ssi02_52400</name>
</gene>
<accession>A0A919RM84</accession>
<evidence type="ECO:0000259" key="2">
    <source>
        <dbReference type="PROSITE" id="PS51371"/>
    </source>
</evidence>
<dbReference type="PROSITE" id="PS51371">
    <property type="entry name" value="CBS"/>
    <property type="match status" value="1"/>
</dbReference>
<evidence type="ECO:0000313" key="3">
    <source>
        <dbReference type="EMBL" id="GII95009.1"/>
    </source>
</evidence>
<dbReference type="EMBL" id="BOOW01000032">
    <property type="protein sequence ID" value="GII95009.1"/>
    <property type="molecule type" value="Genomic_DNA"/>
</dbReference>
<comment type="caution">
    <text evidence="3">The sequence shown here is derived from an EMBL/GenBank/DDBJ whole genome shotgun (WGS) entry which is preliminary data.</text>
</comment>
<dbReference type="InterPro" id="IPR046342">
    <property type="entry name" value="CBS_dom_sf"/>
</dbReference>
<organism evidence="3 4">
    <name type="scientific">Sinosporangium siamense</name>
    <dbReference type="NCBI Taxonomy" id="1367973"/>
    <lineage>
        <taxon>Bacteria</taxon>
        <taxon>Bacillati</taxon>
        <taxon>Actinomycetota</taxon>
        <taxon>Actinomycetes</taxon>
        <taxon>Streptosporangiales</taxon>
        <taxon>Streptosporangiaceae</taxon>
        <taxon>Sinosporangium</taxon>
    </lineage>
</organism>
<dbReference type="Pfam" id="PF00571">
    <property type="entry name" value="CBS"/>
    <property type="match status" value="1"/>
</dbReference>
<protein>
    <recommendedName>
        <fullName evidence="2">CBS domain-containing protein</fullName>
    </recommendedName>
</protein>
<sequence>MGVGSDIRPGNGPLAWMVRGGQQGEREARALREGLVFVGWHELGNLTAYQTRQQLSEAIHLAFPATSRNVVSNWTGQLWRFATTMREGDLVVMPLRSQPGRIAIGKIAGAYEYRGHEPKDFQQVRKVDWIATDVSVEAIRPDLRASLGSLLTVCGLSRNDAARRINHLANNGTDPGFDGQEEVTGSDELLEDAASRDPGSPRRLTILNLLEHWGERRRTSPVIATIKTALADKGLTTRPPFTEGSVSDEIALIPLGSEPGSAAGEAEGPARTQDLSEVGDMSLRLGNLPAPLVSVPMTADLTYVKTLMLRRQFSQVAVIDENGTFHGAVSWESIGKAHIASTAPALKDAIQSAMVVDHDALLLDLIEVIYSAGFIFVRDADRARVTGIVTAADLSSRSGALARPFVLIEEAENRLRRVADEVFTVEELRAAMPPGRQRDDVHQAKDLSFGAYRFLLREPHRWAKLGWNIDHQLFLELLDEVRVIRNALMHFAPDPLGKEEQAVSGLLNILRAVDPRP</sequence>
<dbReference type="Proteomes" id="UP000606172">
    <property type="component" value="Unassembled WGS sequence"/>
</dbReference>
<reference evidence="3" key="1">
    <citation type="submission" date="2021-01" db="EMBL/GenBank/DDBJ databases">
        <title>Whole genome shotgun sequence of Sinosporangium siamense NBRC 109515.</title>
        <authorList>
            <person name="Komaki H."/>
            <person name="Tamura T."/>
        </authorList>
    </citation>
    <scope>NUCLEOTIDE SEQUENCE</scope>
    <source>
        <strain evidence="3">NBRC 109515</strain>
    </source>
</reference>
<evidence type="ECO:0000313" key="4">
    <source>
        <dbReference type="Proteomes" id="UP000606172"/>
    </source>
</evidence>
<proteinExistence type="predicted"/>
<dbReference type="AlphaFoldDB" id="A0A919RM84"/>
<keyword evidence="1" id="KW-0129">CBS domain</keyword>
<name>A0A919RM84_9ACTN</name>
<dbReference type="SUPFAM" id="SSF54631">
    <property type="entry name" value="CBS-domain pair"/>
    <property type="match status" value="1"/>
</dbReference>
<keyword evidence="4" id="KW-1185">Reference proteome</keyword>
<dbReference type="Gene3D" id="3.10.580.10">
    <property type="entry name" value="CBS-domain"/>
    <property type="match status" value="1"/>
</dbReference>
<feature type="domain" description="CBS" evidence="2">
    <location>
        <begin position="287"/>
        <end position="344"/>
    </location>
</feature>
<evidence type="ECO:0000256" key="1">
    <source>
        <dbReference type="PROSITE-ProRule" id="PRU00703"/>
    </source>
</evidence>